<feature type="compositionally biased region" description="Polar residues" evidence="1">
    <location>
        <begin position="273"/>
        <end position="290"/>
    </location>
</feature>
<feature type="compositionally biased region" description="Basic and acidic residues" evidence="1">
    <location>
        <begin position="416"/>
        <end position="430"/>
    </location>
</feature>
<accession>A0AAV2BY72</accession>
<feature type="compositionally biased region" description="Polar residues" evidence="1">
    <location>
        <begin position="227"/>
        <end position="240"/>
    </location>
</feature>
<sequence length="430" mass="48463">MANSDINMERFAYDVCVHVLEKFGIFKAPDDTRKQNKYMSYDFLPCVSRSVVSCSIWIRDNFKNVLEDKYKTANPTDKEKIWNVFEDYLLQNDMFAEKDCTEKVCISLALCTEYIQFVSTKNFTISLNKLVIRWNDFFEKNLRVNFEAEGGFSKLLSNIKSYQVDQLDNFHRAFILEYCLPYGAKECTLELAKKCAEKHGIQFDIAIFGVNTTDIIEDFSAGMSEESSAKCSEGSPSNLSGCKETKLRESETSDSESSNSNSEASEKTESEMSRNMGSEASDSEMSQNNLLGIPPHEEMLREIDPFFVDNIPSPPKPQSASKSPERQPGSNDGPLPTAEFPESQPDSSVAPESSSKSPEGEPCSSDNRCSPEQEEFQEKVEQILSNLEQNMDALRALLFEHGSLSMKSGRKGSRMRLKDKIPPKGPEDLF</sequence>
<evidence type="ECO:0000313" key="2">
    <source>
        <dbReference type="EMBL" id="CAL1300827.1"/>
    </source>
</evidence>
<dbReference type="AlphaFoldDB" id="A0AAV2BY72"/>
<gene>
    <name evidence="2" type="ORF">LARSCL_LOCUS22138</name>
</gene>
<name>A0AAV2BY72_9ARAC</name>
<reference evidence="2 3" key="1">
    <citation type="submission" date="2024-04" db="EMBL/GenBank/DDBJ databases">
        <authorList>
            <person name="Rising A."/>
            <person name="Reimegard J."/>
            <person name="Sonavane S."/>
            <person name="Akerstrom W."/>
            <person name="Nylinder S."/>
            <person name="Hedman E."/>
            <person name="Kallberg Y."/>
        </authorList>
    </citation>
    <scope>NUCLEOTIDE SEQUENCE [LARGE SCALE GENOMIC DNA]</scope>
</reference>
<proteinExistence type="predicted"/>
<dbReference type="Proteomes" id="UP001497382">
    <property type="component" value="Unassembled WGS sequence"/>
</dbReference>
<evidence type="ECO:0000313" key="3">
    <source>
        <dbReference type="Proteomes" id="UP001497382"/>
    </source>
</evidence>
<evidence type="ECO:0000256" key="1">
    <source>
        <dbReference type="SAM" id="MobiDB-lite"/>
    </source>
</evidence>
<protein>
    <submittedName>
        <fullName evidence="2">Uncharacterized protein</fullName>
    </submittedName>
</protein>
<feature type="region of interest" description="Disordered" evidence="1">
    <location>
        <begin position="307"/>
        <end position="384"/>
    </location>
</feature>
<feature type="region of interest" description="Disordered" evidence="1">
    <location>
        <begin position="227"/>
        <end position="291"/>
    </location>
</feature>
<organism evidence="2 3">
    <name type="scientific">Larinioides sclopetarius</name>
    <dbReference type="NCBI Taxonomy" id="280406"/>
    <lineage>
        <taxon>Eukaryota</taxon>
        <taxon>Metazoa</taxon>
        <taxon>Ecdysozoa</taxon>
        <taxon>Arthropoda</taxon>
        <taxon>Chelicerata</taxon>
        <taxon>Arachnida</taxon>
        <taxon>Araneae</taxon>
        <taxon>Araneomorphae</taxon>
        <taxon>Entelegynae</taxon>
        <taxon>Araneoidea</taxon>
        <taxon>Araneidae</taxon>
        <taxon>Larinioides</taxon>
    </lineage>
</organism>
<keyword evidence="3" id="KW-1185">Reference proteome</keyword>
<dbReference type="EMBL" id="CAXIEN010000581">
    <property type="protein sequence ID" value="CAL1300827.1"/>
    <property type="molecule type" value="Genomic_DNA"/>
</dbReference>
<feature type="compositionally biased region" description="Low complexity" evidence="1">
    <location>
        <begin position="343"/>
        <end position="365"/>
    </location>
</feature>
<comment type="caution">
    <text evidence="2">The sequence shown here is derived from an EMBL/GenBank/DDBJ whole genome shotgun (WGS) entry which is preliminary data.</text>
</comment>
<feature type="region of interest" description="Disordered" evidence="1">
    <location>
        <begin position="404"/>
        <end position="430"/>
    </location>
</feature>